<protein>
    <recommendedName>
        <fullName evidence="4">Legume lectin domain-containing protein</fullName>
    </recommendedName>
</protein>
<keyword evidence="2" id="KW-0430">Lectin</keyword>
<evidence type="ECO:0000313" key="5">
    <source>
        <dbReference type="EMBL" id="MED6191894.1"/>
    </source>
</evidence>
<dbReference type="InterPro" id="IPR001220">
    <property type="entry name" value="Legume_lectin_dom"/>
</dbReference>
<evidence type="ECO:0000256" key="3">
    <source>
        <dbReference type="SAM" id="MobiDB-lite"/>
    </source>
</evidence>
<dbReference type="SUPFAM" id="SSF49899">
    <property type="entry name" value="Concanavalin A-like lectins/glucanases"/>
    <property type="match status" value="1"/>
</dbReference>
<gene>
    <name evidence="5" type="ORF">PIB30_004973</name>
</gene>
<comment type="caution">
    <text evidence="5">The sequence shown here is derived from an EMBL/GenBank/DDBJ whole genome shotgun (WGS) entry which is preliminary data.</text>
</comment>
<dbReference type="PANTHER" id="PTHR32401:SF51">
    <property type="entry name" value="NON-SPECIFIC SERINE_THREONINE PROTEIN KINASE"/>
    <property type="match status" value="1"/>
</dbReference>
<feature type="non-terminal residue" evidence="5">
    <location>
        <position position="1"/>
    </location>
</feature>
<accession>A0ABU6X301</accession>
<organism evidence="5 6">
    <name type="scientific">Stylosanthes scabra</name>
    <dbReference type="NCBI Taxonomy" id="79078"/>
    <lineage>
        <taxon>Eukaryota</taxon>
        <taxon>Viridiplantae</taxon>
        <taxon>Streptophyta</taxon>
        <taxon>Embryophyta</taxon>
        <taxon>Tracheophyta</taxon>
        <taxon>Spermatophyta</taxon>
        <taxon>Magnoliopsida</taxon>
        <taxon>eudicotyledons</taxon>
        <taxon>Gunneridae</taxon>
        <taxon>Pentapetalae</taxon>
        <taxon>rosids</taxon>
        <taxon>fabids</taxon>
        <taxon>Fabales</taxon>
        <taxon>Fabaceae</taxon>
        <taxon>Papilionoideae</taxon>
        <taxon>50 kb inversion clade</taxon>
        <taxon>dalbergioids sensu lato</taxon>
        <taxon>Dalbergieae</taxon>
        <taxon>Pterocarpus clade</taxon>
        <taxon>Stylosanthes</taxon>
    </lineage>
</organism>
<sequence>SPSRNPPPLPPPPSSSNVSSFSTSFVFSILPQIPTSPSFGLAYVFCNTTSPLSALISQYFDLFTNATSPSMFSFLAIEFDTGQNPKFGDPDDNHINIDLNKIVSKKRIKTN</sequence>
<evidence type="ECO:0000313" key="6">
    <source>
        <dbReference type="Proteomes" id="UP001341840"/>
    </source>
</evidence>
<dbReference type="Proteomes" id="UP001341840">
    <property type="component" value="Unassembled WGS sequence"/>
</dbReference>
<dbReference type="InterPro" id="IPR013320">
    <property type="entry name" value="ConA-like_dom_sf"/>
</dbReference>
<evidence type="ECO:0000259" key="4">
    <source>
        <dbReference type="Pfam" id="PF00139"/>
    </source>
</evidence>
<keyword evidence="6" id="KW-1185">Reference proteome</keyword>
<feature type="compositionally biased region" description="Pro residues" evidence="3">
    <location>
        <begin position="1"/>
        <end position="14"/>
    </location>
</feature>
<evidence type="ECO:0000256" key="2">
    <source>
        <dbReference type="ARBA" id="ARBA00022734"/>
    </source>
</evidence>
<evidence type="ECO:0000256" key="1">
    <source>
        <dbReference type="ARBA" id="ARBA00007606"/>
    </source>
</evidence>
<dbReference type="InterPro" id="IPR050258">
    <property type="entry name" value="Leguminous_Lectin"/>
</dbReference>
<reference evidence="5 6" key="1">
    <citation type="journal article" date="2023" name="Plants (Basel)">
        <title>Bridging the Gap: Combining Genomics and Transcriptomics Approaches to Understand Stylosanthes scabra, an Orphan Legume from the Brazilian Caatinga.</title>
        <authorList>
            <person name="Ferreira-Neto J.R.C."/>
            <person name="da Silva M.D."/>
            <person name="Binneck E."/>
            <person name="de Melo N.F."/>
            <person name="da Silva R.H."/>
            <person name="de Melo A.L.T.M."/>
            <person name="Pandolfi V."/>
            <person name="Bustamante F.O."/>
            <person name="Brasileiro-Vidal A.C."/>
            <person name="Benko-Iseppon A.M."/>
        </authorList>
    </citation>
    <scope>NUCLEOTIDE SEQUENCE [LARGE SCALE GENOMIC DNA]</scope>
    <source>
        <tissue evidence="5">Leaves</tissue>
    </source>
</reference>
<feature type="domain" description="Legume lectin" evidence="4">
    <location>
        <begin position="14"/>
        <end position="107"/>
    </location>
</feature>
<feature type="region of interest" description="Disordered" evidence="3">
    <location>
        <begin position="1"/>
        <end position="20"/>
    </location>
</feature>
<dbReference type="EMBL" id="JASCZI010211458">
    <property type="protein sequence ID" value="MED6191894.1"/>
    <property type="molecule type" value="Genomic_DNA"/>
</dbReference>
<proteinExistence type="inferred from homology"/>
<name>A0ABU6X301_9FABA</name>
<comment type="similarity">
    <text evidence="1">Belongs to the leguminous lectin family.</text>
</comment>
<dbReference type="Pfam" id="PF00139">
    <property type="entry name" value="Lectin_legB"/>
    <property type="match status" value="1"/>
</dbReference>
<dbReference type="Gene3D" id="2.60.120.200">
    <property type="match status" value="1"/>
</dbReference>
<dbReference type="PANTHER" id="PTHR32401">
    <property type="entry name" value="CONCANAVALIN A-LIKE LECTIN FAMILY PROTEIN"/>
    <property type="match status" value="1"/>
</dbReference>